<evidence type="ECO:0000313" key="6">
    <source>
        <dbReference type="Proteomes" id="UP001160148"/>
    </source>
</evidence>
<dbReference type="Pfam" id="PF04500">
    <property type="entry name" value="FLYWCH"/>
    <property type="match status" value="1"/>
</dbReference>
<keyword evidence="2" id="KW-0863">Zinc-finger</keyword>
<evidence type="ECO:0000256" key="2">
    <source>
        <dbReference type="ARBA" id="ARBA00022771"/>
    </source>
</evidence>
<evidence type="ECO:0000259" key="4">
    <source>
        <dbReference type="Pfam" id="PF04500"/>
    </source>
</evidence>
<organism evidence="5 6">
    <name type="scientific">Macrosiphum euphorbiae</name>
    <name type="common">potato aphid</name>
    <dbReference type="NCBI Taxonomy" id="13131"/>
    <lineage>
        <taxon>Eukaryota</taxon>
        <taxon>Metazoa</taxon>
        <taxon>Ecdysozoa</taxon>
        <taxon>Arthropoda</taxon>
        <taxon>Hexapoda</taxon>
        <taxon>Insecta</taxon>
        <taxon>Pterygota</taxon>
        <taxon>Neoptera</taxon>
        <taxon>Paraneoptera</taxon>
        <taxon>Hemiptera</taxon>
        <taxon>Sternorrhyncha</taxon>
        <taxon>Aphidomorpha</taxon>
        <taxon>Aphidoidea</taxon>
        <taxon>Aphididae</taxon>
        <taxon>Macrosiphini</taxon>
        <taxon>Macrosiphum</taxon>
    </lineage>
</organism>
<name>A0AAV0Y134_9HEMI</name>
<dbReference type="InterPro" id="IPR007588">
    <property type="entry name" value="Znf_FLYWCH"/>
</dbReference>
<evidence type="ECO:0000313" key="5">
    <source>
        <dbReference type="EMBL" id="CAI6373698.1"/>
    </source>
</evidence>
<protein>
    <recommendedName>
        <fullName evidence="4">FLYWCH-type domain-containing protein</fullName>
    </recommendedName>
</protein>
<proteinExistence type="predicted"/>
<gene>
    <name evidence="5" type="ORF">MEUPH1_LOCUS27408</name>
</gene>
<evidence type="ECO:0000256" key="1">
    <source>
        <dbReference type="ARBA" id="ARBA00022723"/>
    </source>
</evidence>
<evidence type="ECO:0000256" key="3">
    <source>
        <dbReference type="ARBA" id="ARBA00022833"/>
    </source>
</evidence>
<keyword evidence="1" id="KW-0479">Metal-binding</keyword>
<keyword evidence="6" id="KW-1185">Reference proteome</keyword>
<feature type="domain" description="FLYWCH-type" evidence="4">
    <location>
        <begin position="7"/>
        <end position="65"/>
    </location>
</feature>
<accession>A0AAV0Y134</accession>
<keyword evidence="3" id="KW-0862">Zinc</keyword>
<comment type="caution">
    <text evidence="5">The sequence shown here is derived from an EMBL/GenBank/DDBJ whole genome shotgun (WGS) entry which is preliminary data.</text>
</comment>
<dbReference type="Gene3D" id="2.20.25.240">
    <property type="match status" value="1"/>
</dbReference>
<reference evidence="5 6" key="1">
    <citation type="submission" date="2023-01" db="EMBL/GenBank/DDBJ databases">
        <authorList>
            <person name="Whitehead M."/>
        </authorList>
    </citation>
    <scope>NUCLEOTIDE SEQUENCE [LARGE SCALE GENOMIC DNA]</scope>
</reference>
<dbReference type="EMBL" id="CARXXK010001113">
    <property type="protein sequence ID" value="CAI6373698.1"/>
    <property type="molecule type" value="Genomic_DNA"/>
</dbReference>
<dbReference type="AlphaFoldDB" id="A0AAV0Y134"/>
<dbReference type="Proteomes" id="UP001160148">
    <property type="component" value="Unassembled WGS sequence"/>
</dbReference>
<sequence length="122" mass="14183">MDITIILSERGKELALVNLYKYKLIGERKKDNHLRWRCTNNKCSAIMFLGLDKRKVIETTVQHNHDKNSIEKIETQVLRENCKRKAEESISTRPLTIIRTELLNSSSTSNLNNQNVLILLFS</sequence>
<dbReference type="GO" id="GO:0008270">
    <property type="term" value="F:zinc ion binding"/>
    <property type="evidence" value="ECO:0007669"/>
    <property type="project" value="UniProtKB-KW"/>
</dbReference>